<dbReference type="SUPFAM" id="SSF53383">
    <property type="entry name" value="PLP-dependent transferases"/>
    <property type="match status" value="1"/>
</dbReference>
<dbReference type="Gene3D" id="3.40.640.10">
    <property type="entry name" value="Type I PLP-dependent aspartate aminotransferase-like (Major domain)"/>
    <property type="match status" value="1"/>
</dbReference>
<evidence type="ECO:0000256" key="4">
    <source>
        <dbReference type="ARBA" id="ARBA00022898"/>
    </source>
</evidence>
<evidence type="ECO:0000256" key="3">
    <source>
        <dbReference type="ARBA" id="ARBA00012239"/>
    </source>
</evidence>
<protein>
    <recommendedName>
        <fullName evidence="3">cysteine desulfurase</fullName>
        <ecNumber evidence="3">2.8.1.7</ecNumber>
    </recommendedName>
</protein>
<dbReference type="NCBIfam" id="TIGR01977">
    <property type="entry name" value="am_tr_V_EF2568"/>
    <property type="match status" value="1"/>
</dbReference>
<organism evidence="7 8">
    <name type="scientific">Finegoldia magna</name>
    <name type="common">Peptostreptococcus magnus</name>
    <dbReference type="NCBI Taxonomy" id="1260"/>
    <lineage>
        <taxon>Bacteria</taxon>
        <taxon>Bacillati</taxon>
        <taxon>Bacillota</taxon>
        <taxon>Tissierellia</taxon>
        <taxon>Tissierellales</taxon>
        <taxon>Peptoniphilaceae</taxon>
        <taxon>Finegoldia</taxon>
    </lineage>
</organism>
<evidence type="ECO:0000313" key="8">
    <source>
        <dbReference type="Proteomes" id="UP000215413"/>
    </source>
</evidence>
<evidence type="ECO:0000313" key="7">
    <source>
        <dbReference type="EMBL" id="OXZ26409.1"/>
    </source>
</evidence>
<dbReference type="EC" id="2.8.1.7" evidence="3"/>
<evidence type="ECO:0000256" key="1">
    <source>
        <dbReference type="ARBA" id="ARBA00001933"/>
    </source>
</evidence>
<dbReference type="EMBL" id="NDYC01000048">
    <property type="protein sequence ID" value="OXZ26409.1"/>
    <property type="molecule type" value="Genomic_DNA"/>
</dbReference>
<dbReference type="PANTHER" id="PTHR43586:SF4">
    <property type="entry name" value="ISOPENICILLIN N EPIMERASE"/>
    <property type="match status" value="1"/>
</dbReference>
<dbReference type="Proteomes" id="UP000215413">
    <property type="component" value="Unassembled WGS sequence"/>
</dbReference>
<feature type="domain" description="Aminotransferase class V" evidence="6">
    <location>
        <begin position="2"/>
        <end position="368"/>
    </location>
</feature>
<comment type="catalytic activity">
    <reaction evidence="5">
        <text>(sulfur carrier)-H + L-cysteine = (sulfur carrier)-SH + L-alanine</text>
        <dbReference type="Rhea" id="RHEA:43892"/>
        <dbReference type="Rhea" id="RHEA-COMP:14737"/>
        <dbReference type="Rhea" id="RHEA-COMP:14739"/>
        <dbReference type="ChEBI" id="CHEBI:29917"/>
        <dbReference type="ChEBI" id="CHEBI:35235"/>
        <dbReference type="ChEBI" id="CHEBI:57972"/>
        <dbReference type="ChEBI" id="CHEBI:64428"/>
        <dbReference type="EC" id="2.8.1.7"/>
    </reaction>
</comment>
<dbReference type="PANTHER" id="PTHR43586">
    <property type="entry name" value="CYSTEINE DESULFURASE"/>
    <property type="match status" value="1"/>
</dbReference>
<dbReference type="InterPro" id="IPR016454">
    <property type="entry name" value="Cysteine_dSase"/>
</dbReference>
<dbReference type="InterPro" id="IPR010969">
    <property type="entry name" value="Cys_dSase-rel_unknwn_funct"/>
</dbReference>
<reference evidence="8" key="1">
    <citation type="submission" date="2017-04" db="EMBL/GenBank/DDBJ databases">
        <title>Finegoldia magna isolated from orthopedic joint implant-associated infections.</title>
        <authorList>
            <person name="Bjorklund S."/>
            <person name="Bruggemann H."/>
            <person name="Jensen A."/>
            <person name="Hellmark B."/>
            <person name="Soderquist B."/>
        </authorList>
    </citation>
    <scope>NUCLEOTIDE SEQUENCE [LARGE SCALE GENOMIC DNA]</scope>
    <source>
        <strain evidence="8">CCUG 54800</strain>
    </source>
</reference>
<accession>A0A233V1Z0</accession>
<evidence type="ECO:0000259" key="6">
    <source>
        <dbReference type="Pfam" id="PF00266"/>
    </source>
</evidence>
<keyword evidence="4" id="KW-0663">Pyridoxal phosphate</keyword>
<dbReference type="GO" id="GO:0031071">
    <property type="term" value="F:cysteine desulfurase activity"/>
    <property type="evidence" value="ECO:0007669"/>
    <property type="project" value="UniProtKB-EC"/>
</dbReference>
<dbReference type="InterPro" id="IPR015424">
    <property type="entry name" value="PyrdxlP-dep_Trfase"/>
</dbReference>
<dbReference type="Gene3D" id="3.90.1150.10">
    <property type="entry name" value="Aspartate Aminotransferase, domain 1"/>
    <property type="match status" value="1"/>
</dbReference>
<proteinExistence type="inferred from homology"/>
<dbReference type="Pfam" id="PF00266">
    <property type="entry name" value="Aminotran_5"/>
    <property type="match status" value="1"/>
</dbReference>
<dbReference type="AlphaFoldDB" id="A0A233V1Z0"/>
<comment type="cofactor">
    <cofactor evidence="1">
        <name>pyridoxal 5'-phosphate</name>
        <dbReference type="ChEBI" id="CHEBI:597326"/>
    </cofactor>
</comment>
<gene>
    <name evidence="7" type="ORF">B9N49_09260</name>
</gene>
<sequence>MTYFDNAATSFPKPEIVYEKLDEAMREFAANPGRSGHKLSLKMDRAIFNSRMNIQEFVGGTNPLNLIFTLNCTDSLNMAIKGLVKKGDHVITTSLEHNSVLRPLHKMQEDGFIDLTVVYADERGILDVKKIEEAITDKTRVCVTTAMSNLTGTIVDFCKIGEIMHAHDILYIVDAAQAMGYLDFDMKNMPIDVLCFPGHKSLFGPMGTGAMYIKEGIDVKSLKQGGTGSHSQDLEQPDEYPDRLEAGTINGPAIYALSAGVDFIKQEGLENIRNHENKLKNRFIDGLKDEKGIILYGSLDENQGPVVPVNVEGIGSSQLAYILDDKYDIATRAGIHCAPLAHKTIHTQDIGAVRFSFGHFNTEEEVDKAIEALKEINQGDKDGAI</sequence>
<dbReference type="InterPro" id="IPR015421">
    <property type="entry name" value="PyrdxlP-dep_Trfase_major"/>
</dbReference>
<evidence type="ECO:0000256" key="2">
    <source>
        <dbReference type="ARBA" id="ARBA00010447"/>
    </source>
</evidence>
<dbReference type="RefSeq" id="WP_094206468.1">
    <property type="nucleotide sequence ID" value="NZ_JAWGQT010000047.1"/>
</dbReference>
<name>A0A233V1Z0_FINMA</name>
<dbReference type="InterPro" id="IPR000192">
    <property type="entry name" value="Aminotrans_V_dom"/>
</dbReference>
<comment type="caution">
    <text evidence="7">The sequence shown here is derived from an EMBL/GenBank/DDBJ whole genome shotgun (WGS) entry which is preliminary data.</text>
</comment>
<comment type="similarity">
    <text evidence="2">Belongs to the class-V pyridoxal-phosphate-dependent aminotransferase family. Csd subfamily.</text>
</comment>
<dbReference type="PIRSF" id="PIRSF005572">
    <property type="entry name" value="NifS"/>
    <property type="match status" value="1"/>
</dbReference>
<evidence type="ECO:0000256" key="5">
    <source>
        <dbReference type="ARBA" id="ARBA00050776"/>
    </source>
</evidence>
<dbReference type="InterPro" id="IPR015422">
    <property type="entry name" value="PyrdxlP-dep_Trfase_small"/>
</dbReference>